<dbReference type="InterPro" id="IPR011990">
    <property type="entry name" value="TPR-like_helical_dom_sf"/>
</dbReference>
<accession>A0AAD9G7H2</accession>
<dbReference type="SMART" id="SM00028">
    <property type="entry name" value="TPR"/>
    <property type="match status" value="2"/>
</dbReference>
<dbReference type="GO" id="GO:0005829">
    <property type="term" value="C:cytosol"/>
    <property type="evidence" value="ECO:0007669"/>
    <property type="project" value="TreeGrafter"/>
</dbReference>
<reference evidence="1" key="1">
    <citation type="journal article" date="2014" name="Nucleic Acids Res.">
        <title>The evolutionary dynamics of variant antigen genes in Babesia reveal a history of genomic innovation underlying host-parasite interaction.</title>
        <authorList>
            <person name="Jackson A.P."/>
            <person name="Otto T.D."/>
            <person name="Darby A."/>
            <person name="Ramaprasad A."/>
            <person name="Xia D."/>
            <person name="Echaide I.E."/>
            <person name="Farber M."/>
            <person name="Gahlot S."/>
            <person name="Gamble J."/>
            <person name="Gupta D."/>
            <person name="Gupta Y."/>
            <person name="Jackson L."/>
            <person name="Malandrin L."/>
            <person name="Malas T.B."/>
            <person name="Moussa E."/>
            <person name="Nair M."/>
            <person name="Reid A.J."/>
            <person name="Sanders M."/>
            <person name="Sharma J."/>
            <person name="Tracey A."/>
            <person name="Quail M.A."/>
            <person name="Weir W."/>
            <person name="Wastling J.M."/>
            <person name="Hall N."/>
            <person name="Willadsen P."/>
            <person name="Lingelbach K."/>
            <person name="Shiels B."/>
            <person name="Tait A."/>
            <person name="Berriman M."/>
            <person name="Allred D.R."/>
            <person name="Pain A."/>
        </authorList>
    </citation>
    <scope>NUCLEOTIDE SEQUENCE</scope>
    <source>
        <strain evidence="1">1802A</strain>
    </source>
</reference>
<dbReference type="SUPFAM" id="SSF48452">
    <property type="entry name" value="TPR-like"/>
    <property type="match status" value="1"/>
</dbReference>
<dbReference type="GO" id="GO:0005634">
    <property type="term" value="C:nucleus"/>
    <property type="evidence" value="ECO:0007669"/>
    <property type="project" value="TreeGrafter"/>
</dbReference>
<gene>
    <name evidence="1" type="ORF">X943_002537</name>
</gene>
<name>A0AAD9G7H2_BABDI</name>
<dbReference type="Proteomes" id="UP001195914">
    <property type="component" value="Unassembled WGS sequence"/>
</dbReference>
<dbReference type="EMBL" id="JAHBMH010000073">
    <property type="protein sequence ID" value="KAK1933179.1"/>
    <property type="molecule type" value="Genomic_DNA"/>
</dbReference>
<dbReference type="GO" id="GO:0030544">
    <property type="term" value="F:Hsp70 protein binding"/>
    <property type="evidence" value="ECO:0007669"/>
    <property type="project" value="TreeGrafter"/>
</dbReference>
<dbReference type="AlphaFoldDB" id="A0AAD9G7H2"/>
<comment type="caution">
    <text evidence="1">The sequence shown here is derived from an EMBL/GenBank/DDBJ whole genome shotgun (WGS) entry which is preliminary data.</text>
</comment>
<reference evidence="1" key="2">
    <citation type="submission" date="2021-05" db="EMBL/GenBank/DDBJ databases">
        <authorList>
            <person name="Pain A."/>
        </authorList>
    </citation>
    <scope>NUCLEOTIDE SEQUENCE</scope>
    <source>
        <strain evidence="1">1802A</strain>
    </source>
</reference>
<organism evidence="1 2">
    <name type="scientific">Babesia divergens</name>
    <dbReference type="NCBI Taxonomy" id="32595"/>
    <lineage>
        <taxon>Eukaryota</taxon>
        <taxon>Sar</taxon>
        <taxon>Alveolata</taxon>
        <taxon>Apicomplexa</taxon>
        <taxon>Aconoidasida</taxon>
        <taxon>Piroplasmida</taxon>
        <taxon>Babesiidae</taxon>
        <taxon>Babesia</taxon>
    </lineage>
</organism>
<proteinExistence type="predicted"/>
<dbReference type="Gene3D" id="1.25.40.10">
    <property type="entry name" value="Tetratricopeptide repeat domain"/>
    <property type="match status" value="1"/>
</dbReference>
<dbReference type="GO" id="GO:0051879">
    <property type="term" value="F:Hsp90 protein binding"/>
    <property type="evidence" value="ECO:0007669"/>
    <property type="project" value="TreeGrafter"/>
</dbReference>
<keyword evidence="2" id="KW-1185">Reference proteome</keyword>
<evidence type="ECO:0000313" key="1">
    <source>
        <dbReference type="EMBL" id="KAK1933179.1"/>
    </source>
</evidence>
<dbReference type="PANTHER" id="PTHR46035:SF1">
    <property type="entry name" value="TETRATRICOPEPTIDE REPEAT PROTEIN 4"/>
    <property type="match status" value="1"/>
</dbReference>
<protein>
    <submittedName>
        <fullName evidence="1">Uncharacterized protein</fullName>
    </submittedName>
</protein>
<dbReference type="GO" id="GO:0006457">
    <property type="term" value="P:protein folding"/>
    <property type="evidence" value="ECO:0007669"/>
    <property type="project" value="TreeGrafter"/>
</dbReference>
<dbReference type="InterPro" id="IPR019734">
    <property type="entry name" value="TPR_rpt"/>
</dbReference>
<sequence length="356" mass="41537">MEDDDYHIDEDFLRKFTEQYGDAEHPLFMEEIPHDFAGNEDLEALQQLLAEGETRESIAEKYKEVGNGYVQEGAFYYDAAISSYTKGIEAASKDEKLNSLLYLNRAFVYLKRKEYVKCVDDCRNSIKRDPTNMKAYYRAAVASYELGLYKKVISFCMDFYDQKKREEKEHNKDLLDTLAAASADFVNVYKRTMDMLRKRDEILRDMKQTENAAKMELLKETKDVIEMLNNNGITLSKSLYEIPAIHNIVCYHENGCLHTSCLLIRYDEYNITDYIENFDYSTTIGDHLDVMFQDASDEKSFTRHNCRCLYEISKGEFFEFGTHETMATVIFKTKIAYKVAPVHIVHKDFQVQTLSN</sequence>
<evidence type="ECO:0000313" key="2">
    <source>
        <dbReference type="Proteomes" id="UP001195914"/>
    </source>
</evidence>
<dbReference type="PANTHER" id="PTHR46035">
    <property type="entry name" value="TETRATRICOPEPTIDE REPEAT PROTEIN 4"/>
    <property type="match status" value="1"/>
</dbReference>